<organism evidence="3">
    <name type="scientific">Cladocopium goreaui</name>
    <dbReference type="NCBI Taxonomy" id="2562237"/>
    <lineage>
        <taxon>Eukaryota</taxon>
        <taxon>Sar</taxon>
        <taxon>Alveolata</taxon>
        <taxon>Dinophyceae</taxon>
        <taxon>Suessiales</taxon>
        <taxon>Symbiodiniaceae</taxon>
        <taxon>Cladocopium</taxon>
    </lineage>
</organism>
<feature type="compositionally biased region" description="Basic and acidic residues" evidence="1">
    <location>
        <begin position="680"/>
        <end position="693"/>
    </location>
</feature>
<reference evidence="4 5" key="2">
    <citation type="submission" date="2024-05" db="EMBL/GenBank/DDBJ databases">
        <authorList>
            <person name="Chen Y."/>
            <person name="Shah S."/>
            <person name="Dougan E. K."/>
            <person name="Thang M."/>
            <person name="Chan C."/>
        </authorList>
    </citation>
    <scope>NUCLEOTIDE SEQUENCE [LARGE SCALE GENOMIC DNA]</scope>
</reference>
<dbReference type="EMBL" id="CAMXCT010003348">
    <property type="protein sequence ID" value="CAI4004027.1"/>
    <property type="molecule type" value="Genomic_DNA"/>
</dbReference>
<feature type="region of interest" description="Disordered" evidence="1">
    <location>
        <begin position="1478"/>
        <end position="1499"/>
    </location>
</feature>
<feature type="compositionally biased region" description="Basic and acidic residues" evidence="1">
    <location>
        <begin position="278"/>
        <end position="291"/>
    </location>
</feature>
<feature type="compositionally biased region" description="Basic and acidic residues" evidence="1">
    <location>
        <begin position="647"/>
        <end position="661"/>
    </location>
</feature>
<dbReference type="GO" id="GO:0015074">
    <property type="term" value="P:DNA integration"/>
    <property type="evidence" value="ECO:0007669"/>
    <property type="project" value="InterPro"/>
</dbReference>
<proteinExistence type="predicted"/>
<evidence type="ECO:0000313" key="3">
    <source>
        <dbReference type="EMBL" id="CAI4004027.1"/>
    </source>
</evidence>
<dbReference type="EMBL" id="CAMXCT030003348">
    <property type="protein sequence ID" value="CAL4791339.1"/>
    <property type="molecule type" value="Genomic_DNA"/>
</dbReference>
<feature type="region of interest" description="Disordered" evidence="1">
    <location>
        <begin position="1"/>
        <end position="98"/>
    </location>
</feature>
<feature type="region of interest" description="Disordered" evidence="1">
    <location>
        <begin position="633"/>
        <end position="695"/>
    </location>
</feature>
<dbReference type="Gene3D" id="3.30.420.10">
    <property type="entry name" value="Ribonuclease H-like superfamily/Ribonuclease H"/>
    <property type="match status" value="1"/>
</dbReference>
<accession>A0A9P1D450</accession>
<feature type="compositionally biased region" description="Acidic residues" evidence="1">
    <location>
        <begin position="1220"/>
        <end position="1238"/>
    </location>
</feature>
<sequence length="1897" mass="212667">MHQNPVSPARGQPVKPSKPAAASAARRGAGGKRLRSRSAPKERRRDGGSEGKFQTPKSWDKPTGKGRGGVDGEKKEVRGEGQGESSLQRELEKAMLENLQEQNAKLMRKLSKLEAKLDAERSENSQASKHDNTQSTANQQPEPKTPPHNTPMMTPLSPSAAIRYTPGGTRVPSGPPPEDRPQIPEWPESLKFYEVKEEERTTFRDCRQWEPGLGLQRTGRGRWGNKDMGSGSGGMGGSSSRKAMGSNHTSRHTTYRPTSSEERDSKNITNHQQAAAEETEHSGMKRSLEREEGTDEEDEQVWAERRKYWQKPVSKGPRGASASGREASKVLTAAAKEMRARMYTQEEVDQMRQQHEASKKSEQSKPTTYERGDEGLRSFPITLPQLPEPSIANASLEAGDWLTQEETAKQYHLWLTAAPLDKLKVAAPDNTKLAKGNERLAQRVAVMLMQAVPQGLRQELVASRQMEATHILFRVYKAYQPGGLAERRHTLSQLTSTSTAKTPQEAVAALRLWKRQAQRAVELQVAMPDAVLQVRALTTIMEDMLAKDPQASFRVSSHRMTHGIDVAPSTGDINLFYDLLLAEAEHMVMSNSTTTQDISGQSKPHVKALQASTYSKGREPTCNDAGCVQAKDTARVSAPQQNMKNSRRQEGKGGSENKSSEATEQEENQPSIKAAGKSNQGKEDVTEGTRSQEELVSEVTSLLRSLRVDREEPRIENGYVVKWDRESCRIEHVRQGKIPIEMNQGCPTVQEVWGKRLMEEVEETERRKARIRAIMACGVMAEDEHEKKVAELQALFPQVPMRILERIPGEKQWDPDQLPFNRRKRRQIQRAKAVVINMCSGPNTQRWRDLEKEGVVVLNLDVLLGVNVMDPHVAGWLESIIESGKVVAYTSGPPCRSVSLCRHRALEDGGPKPVRMRQGPQRFGIQGITAGMQEMADHDAALWLKNLWYMRRMKQRNEEAEVMLEQPQDPQEWCSKAKECPTFLNWPETRRTIKDLGLMEVKFCQGGVGHATAKPTTLATDMPELLELNGIKSNSRSNTWPESLGQRLQMSRSLAEWAPGLVEIIKRAVRRLTRDPPMMKALTAKEREAMREWQAHVEMNHMPYRRDCGVCIETMGRDRPRRRQKKPEPFTLALDIAGPYVPGHDQVLYHKHKYILIGVMTIPMWKGRPMVEGLRRLAGDEEPMAEIPSPPEESEKQEDNREARQEEQAGQPGEQRDGREEPDDPFLAIEELDDEAEENPFKEESPEEAEEISEAQAKDCDERNQKWKEFMTDTEEMPVQSLTMAVPIRSRKYEDVVKGVARIVARMRALHIPLNRIHTDRGQEFCSKEFQKWIQSRDLWHTTTAGDEPSSNARAENHLKLLQGRTRTLMKTAKCDVTYRPLALRYASEEKFRSQLRACGVPTPAMIPFGVKAYAKKKQWQDKHQMWRTPMVAVWVWGPAYDMSMTSKGYFLETMDTNTFMRSTVIVVPKQAPAIADAQQAPGEASPGNIPGNPGPQQAEENEAVLYSPSIGPDADIGHGGLLEEGPDMDGGGGTGIGNTNTMRLNGKQAAPFYDGREFPPTLRQVQVKEERCVARDPGTLHTVLSVEAEIGRLEKTLEEQARISKIEVEEEVLQTRVIPPEEVRQDMEGWKPVFQKEYDMLRAGPITPIFEEEMRELERKQIPIEVLPAKAIASKKPPNRYGVEGTETSAMPKVEDDEDEAFVTQSTAEAELVGYNEAFQVGQATGALLEVLEINVMRKLQGDCKAGLAQLTGDTGPWRTRHLRLRSAKLREALRDPGSGWSAEHKPGIELVADGLTKSLQGAAFQRFVGMLRMRTERGEHAIGNEPKVAKLSVSPNNEILMKACAVVGVALLRDDVVTACILLVAAFVLRVEGRNQQDPAQDRKRIPIKNSGVLV</sequence>
<feature type="compositionally biased region" description="Basic and acidic residues" evidence="1">
    <location>
        <begin position="115"/>
        <end position="132"/>
    </location>
</feature>
<dbReference type="SUPFAM" id="SSF53098">
    <property type="entry name" value="Ribonuclease H-like"/>
    <property type="match status" value="1"/>
</dbReference>
<feature type="region of interest" description="Disordered" evidence="1">
    <location>
        <begin position="207"/>
        <end position="327"/>
    </location>
</feature>
<dbReference type="Proteomes" id="UP001152797">
    <property type="component" value="Unassembled WGS sequence"/>
</dbReference>
<dbReference type="InterPro" id="IPR012337">
    <property type="entry name" value="RNaseH-like_sf"/>
</dbReference>
<feature type="compositionally biased region" description="Basic and acidic residues" evidence="1">
    <location>
        <begin position="349"/>
        <end position="374"/>
    </location>
</feature>
<evidence type="ECO:0000313" key="5">
    <source>
        <dbReference type="Proteomes" id="UP001152797"/>
    </source>
</evidence>
<feature type="domain" description="Integrase catalytic" evidence="2">
    <location>
        <begin position="1242"/>
        <end position="1412"/>
    </location>
</feature>
<evidence type="ECO:0000256" key="1">
    <source>
        <dbReference type="SAM" id="MobiDB-lite"/>
    </source>
</evidence>
<feature type="compositionally biased region" description="Low complexity" evidence="1">
    <location>
        <begin position="1478"/>
        <end position="1496"/>
    </location>
</feature>
<feature type="region of interest" description="Disordered" evidence="1">
    <location>
        <begin position="1180"/>
        <end position="1262"/>
    </location>
</feature>
<feature type="compositionally biased region" description="Basic and acidic residues" evidence="1">
    <location>
        <begin position="1193"/>
        <end position="1207"/>
    </location>
</feature>
<evidence type="ECO:0000259" key="2">
    <source>
        <dbReference type="PROSITE" id="PS50994"/>
    </source>
</evidence>
<feature type="region of interest" description="Disordered" evidence="1">
    <location>
        <begin position="115"/>
        <end position="192"/>
    </location>
</feature>
<dbReference type="GO" id="GO:0003676">
    <property type="term" value="F:nucleic acid binding"/>
    <property type="evidence" value="ECO:0007669"/>
    <property type="project" value="InterPro"/>
</dbReference>
<feature type="region of interest" description="Disordered" evidence="1">
    <location>
        <begin position="346"/>
        <end position="374"/>
    </location>
</feature>
<feature type="compositionally biased region" description="Polar residues" evidence="1">
    <location>
        <begin position="133"/>
        <end position="142"/>
    </location>
</feature>
<dbReference type="InterPro" id="IPR001584">
    <property type="entry name" value="Integrase_cat-core"/>
</dbReference>
<protein>
    <submittedName>
        <fullName evidence="4">Retrovirus-related Pol polyprotein from transposon TNT 1-94</fullName>
    </submittedName>
</protein>
<feature type="compositionally biased region" description="Basic residues" evidence="1">
    <location>
        <begin position="29"/>
        <end position="38"/>
    </location>
</feature>
<feature type="compositionally biased region" description="Basic and acidic residues" evidence="1">
    <location>
        <begin position="39"/>
        <end position="49"/>
    </location>
</feature>
<gene>
    <name evidence="3" type="ORF">C1SCF055_LOCUS29844</name>
</gene>
<reference evidence="3" key="1">
    <citation type="submission" date="2022-10" db="EMBL/GenBank/DDBJ databases">
        <authorList>
            <person name="Chen Y."/>
            <person name="Dougan E. K."/>
            <person name="Chan C."/>
            <person name="Rhodes N."/>
            <person name="Thang M."/>
        </authorList>
    </citation>
    <scope>NUCLEOTIDE SEQUENCE</scope>
</reference>
<feature type="compositionally biased region" description="Basic and acidic residues" evidence="1">
    <location>
        <begin position="58"/>
        <end position="95"/>
    </location>
</feature>
<dbReference type="OrthoDB" id="413361at2759"/>
<evidence type="ECO:0000313" key="4">
    <source>
        <dbReference type="EMBL" id="CAL4791339.1"/>
    </source>
</evidence>
<keyword evidence="5" id="KW-1185">Reference proteome</keyword>
<comment type="caution">
    <text evidence="3">The sequence shown here is derived from an EMBL/GenBank/DDBJ whole genome shotgun (WGS) entry which is preliminary data.</text>
</comment>
<name>A0A9P1D450_9DINO</name>
<dbReference type="InterPro" id="IPR036397">
    <property type="entry name" value="RNaseH_sf"/>
</dbReference>
<feature type="compositionally biased region" description="Acidic residues" evidence="1">
    <location>
        <begin position="292"/>
        <end position="301"/>
    </location>
</feature>
<dbReference type="PROSITE" id="PS50994">
    <property type="entry name" value="INTEGRASE"/>
    <property type="match status" value="1"/>
</dbReference>
<dbReference type="EMBL" id="CAMXCT020003348">
    <property type="protein sequence ID" value="CAL1157402.1"/>
    <property type="molecule type" value="Genomic_DNA"/>
</dbReference>